<organism evidence="6 7">
    <name type="scientific">Acidipropionibacterium virtanenii</name>
    <dbReference type="NCBI Taxonomy" id="2057246"/>
    <lineage>
        <taxon>Bacteria</taxon>
        <taxon>Bacillati</taxon>
        <taxon>Actinomycetota</taxon>
        <taxon>Actinomycetes</taxon>
        <taxon>Propionibacteriales</taxon>
        <taxon>Propionibacteriaceae</taxon>
        <taxon>Acidipropionibacterium</taxon>
    </lineage>
</organism>
<feature type="DNA-binding region" description="H-T-H motif" evidence="4">
    <location>
        <begin position="33"/>
        <end position="52"/>
    </location>
</feature>
<feature type="domain" description="HTH tetR-type" evidence="5">
    <location>
        <begin position="11"/>
        <end position="70"/>
    </location>
</feature>
<name>A0A344UW53_9ACTN</name>
<dbReference type="Gene3D" id="1.10.357.10">
    <property type="entry name" value="Tetracycline Repressor, domain 2"/>
    <property type="match status" value="1"/>
</dbReference>
<proteinExistence type="predicted"/>
<evidence type="ECO:0000259" key="5">
    <source>
        <dbReference type="PROSITE" id="PS50977"/>
    </source>
</evidence>
<dbReference type="InterPro" id="IPR001647">
    <property type="entry name" value="HTH_TetR"/>
</dbReference>
<dbReference type="Proteomes" id="UP000251995">
    <property type="component" value="Chromosome"/>
</dbReference>
<keyword evidence="3" id="KW-0804">Transcription</keyword>
<protein>
    <recommendedName>
        <fullName evidence="5">HTH tetR-type domain-containing protein</fullName>
    </recommendedName>
</protein>
<gene>
    <name evidence="6" type="ORF">JS278_02360</name>
</gene>
<dbReference type="AlphaFoldDB" id="A0A344UW53"/>
<dbReference type="PRINTS" id="PR00455">
    <property type="entry name" value="HTHTETR"/>
</dbReference>
<keyword evidence="1" id="KW-0805">Transcription regulation</keyword>
<dbReference type="PANTHER" id="PTHR30055">
    <property type="entry name" value="HTH-TYPE TRANSCRIPTIONAL REGULATOR RUTR"/>
    <property type="match status" value="1"/>
</dbReference>
<evidence type="ECO:0000256" key="3">
    <source>
        <dbReference type="ARBA" id="ARBA00023163"/>
    </source>
</evidence>
<dbReference type="InterPro" id="IPR050109">
    <property type="entry name" value="HTH-type_TetR-like_transc_reg"/>
</dbReference>
<sequence>MKPNRGPAAAGSNRRALLASARRLFAERGIGVPLSAIARDAGVGQGVLYRHFPTRSVLAMAVFDENLDHLEQVAAGASGDRGFATVWGEALEMVLTDIAFIEMAVESRRATRAVGADTRLGRMIEPLLVRARAGGLVDPSITTVDLLRALRASYGVVVTAMDSRTARSDVAALMTGLGLPGPGRGADTG</sequence>
<reference evidence="6 7" key="1">
    <citation type="submission" date="2017-12" db="EMBL/GenBank/DDBJ databases">
        <title>The whole genome sequence of the Acidipropionibacterium virtanenii sp. nov. type strain JS278.</title>
        <authorList>
            <person name="Laine P."/>
            <person name="Deptula P."/>
            <person name="Varmanen P."/>
            <person name="Auvinen P."/>
        </authorList>
    </citation>
    <scope>NUCLEOTIDE SEQUENCE [LARGE SCALE GENOMIC DNA]</scope>
    <source>
        <strain evidence="6 7">JS278</strain>
    </source>
</reference>
<dbReference type="InterPro" id="IPR009057">
    <property type="entry name" value="Homeodomain-like_sf"/>
</dbReference>
<dbReference type="GO" id="GO:0003700">
    <property type="term" value="F:DNA-binding transcription factor activity"/>
    <property type="evidence" value="ECO:0007669"/>
    <property type="project" value="TreeGrafter"/>
</dbReference>
<keyword evidence="7" id="KW-1185">Reference proteome</keyword>
<evidence type="ECO:0000256" key="2">
    <source>
        <dbReference type="ARBA" id="ARBA00023125"/>
    </source>
</evidence>
<dbReference type="RefSeq" id="WP_114045368.1">
    <property type="nucleotide sequence ID" value="NZ_CP025198.1"/>
</dbReference>
<dbReference type="EMBL" id="CP025198">
    <property type="protein sequence ID" value="AXE39501.1"/>
    <property type="molecule type" value="Genomic_DNA"/>
</dbReference>
<evidence type="ECO:0000313" key="7">
    <source>
        <dbReference type="Proteomes" id="UP000251995"/>
    </source>
</evidence>
<evidence type="ECO:0000256" key="1">
    <source>
        <dbReference type="ARBA" id="ARBA00023015"/>
    </source>
</evidence>
<dbReference type="PANTHER" id="PTHR30055:SF234">
    <property type="entry name" value="HTH-TYPE TRANSCRIPTIONAL REGULATOR BETI"/>
    <property type="match status" value="1"/>
</dbReference>
<evidence type="ECO:0000313" key="6">
    <source>
        <dbReference type="EMBL" id="AXE39501.1"/>
    </source>
</evidence>
<dbReference type="GO" id="GO:0000976">
    <property type="term" value="F:transcription cis-regulatory region binding"/>
    <property type="evidence" value="ECO:0007669"/>
    <property type="project" value="TreeGrafter"/>
</dbReference>
<dbReference type="SUPFAM" id="SSF46689">
    <property type="entry name" value="Homeodomain-like"/>
    <property type="match status" value="1"/>
</dbReference>
<dbReference type="Pfam" id="PF00440">
    <property type="entry name" value="TetR_N"/>
    <property type="match status" value="1"/>
</dbReference>
<dbReference type="OrthoDB" id="3382616at2"/>
<accession>A0A344UW53</accession>
<dbReference type="PROSITE" id="PS50977">
    <property type="entry name" value="HTH_TETR_2"/>
    <property type="match status" value="1"/>
</dbReference>
<dbReference type="KEGG" id="acij:JS278_02360"/>
<evidence type="ECO:0000256" key="4">
    <source>
        <dbReference type="PROSITE-ProRule" id="PRU00335"/>
    </source>
</evidence>
<keyword evidence="2 4" id="KW-0238">DNA-binding</keyword>